<proteinExistence type="predicted"/>
<protein>
    <submittedName>
        <fullName evidence="1">Uncharacterized protein</fullName>
    </submittedName>
</protein>
<dbReference type="Proteomes" id="UP000662857">
    <property type="component" value="Chromosome"/>
</dbReference>
<organism evidence="1 2">
    <name type="scientific">Natronosporangium hydrolyticum</name>
    <dbReference type="NCBI Taxonomy" id="2811111"/>
    <lineage>
        <taxon>Bacteria</taxon>
        <taxon>Bacillati</taxon>
        <taxon>Actinomycetota</taxon>
        <taxon>Actinomycetes</taxon>
        <taxon>Micromonosporales</taxon>
        <taxon>Micromonosporaceae</taxon>
        <taxon>Natronosporangium</taxon>
    </lineage>
</organism>
<dbReference type="EMBL" id="CP070499">
    <property type="protein sequence ID" value="QSB14328.1"/>
    <property type="molecule type" value="Genomic_DNA"/>
</dbReference>
<sequence length="364" mass="39840">MALLTILLVSGGCFWTTEEDDPRELAIDQAVIGLDRQKDGEQAAAATIRVMQQVAEEGNRYREPLPQSTVDLLVDLAIVWMDAFGQATIPESVSMVVEDQYPAITTGMVGIHLSGSDRQGFLEFLAGSGDVTAARFRAAAVDYQRELLAGTLRNEDLPRHRQMLRHLGLLDGHLSIADYHWALESMVGVGENRSRAIVVAERRRGCGIEVAFEVDARISGAGGIEAGIPGGRFVSSNEDGMIQAAIEETLGRGEFLACRSYTDDPISEAESARTPLSGQQADRHYLLTWSASGAGMLDMEDPAVQTLHPENQLISYHDLLSSDDVLTYLMALEDVRGLVARQHQIDLSHFDEAQNLVYNSQVTR</sequence>
<accession>A0A895YKG7</accession>
<keyword evidence="2" id="KW-1185">Reference proteome</keyword>
<name>A0A895YKG7_9ACTN</name>
<dbReference type="AlphaFoldDB" id="A0A895YKG7"/>
<dbReference type="RefSeq" id="WP_239676457.1">
    <property type="nucleotide sequence ID" value="NZ_CP070499.1"/>
</dbReference>
<evidence type="ECO:0000313" key="1">
    <source>
        <dbReference type="EMBL" id="QSB14328.1"/>
    </source>
</evidence>
<reference evidence="1" key="1">
    <citation type="submission" date="2021-02" db="EMBL/GenBank/DDBJ databases">
        <title>Natrosporangium hydrolyticum gen. nov., sp. nov, a haloalkaliphilic actinobacterium from a soda solonchak soil.</title>
        <authorList>
            <person name="Sorokin D.Y."/>
            <person name="Khijniak T.V."/>
            <person name="Zakharycheva A.P."/>
            <person name="Boueva O.V."/>
            <person name="Ariskina E.V."/>
            <person name="Hahnke R.L."/>
            <person name="Bunk B."/>
            <person name="Sproer C."/>
            <person name="Schumann P."/>
            <person name="Evtushenko L.I."/>
            <person name="Kublanov I.V."/>
        </authorList>
    </citation>
    <scope>NUCLEOTIDE SEQUENCE</scope>
    <source>
        <strain evidence="1">DSM 106523</strain>
    </source>
</reference>
<gene>
    <name evidence="1" type="ORF">JQS43_22985</name>
</gene>
<evidence type="ECO:0000313" key="2">
    <source>
        <dbReference type="Proteomes" id="UP000662857"/>
    </source>
</evidence>
<dbReference type="KEGG" id="nhy:JQS43_22985"/>